<evidence type="ECO:0000256" key="1">
    <source>
        <dbReference type="SAM" id="MobiDB-lite"/>
    </source>
</evidence>
<feature type="compositionally biased region" description="Basic and acidic residues" evidence="1">
    <location>
        <begin position="138"/>
        <end position="159"/>
    </location>
</feature>
<dbReference type="CDD" id="cd06222">
    <property type="entry name" value="RNase_H_like"/>
    <property type="match status" value="1"/>
</dbReference>
<dbReference type="GO" id="GO:0003676">
    <property type="term" value="F:nucleic acid binding"/>
    <property type="evidence" value="ECO:0007669"/>
    <property type="project" value="InterPro"/>
</dbReference>
<dbReference type="Pfam" id="PF13456">
    <property type="entry name" value="RVT_3"/>
    <property type="match status" value="1"/>
</dbReference>
<reference evidence="3 4" key="1">
    <citation type="submission" date="2019-09" db="EMBL/GenBank/DDBJ databases">
        <title>A chromosome-level genome assembly of the Chinese tupelo Nyssa sinensis.</title>
        <authorList>
            <person name="Yang X."/>
            <person name="Kang M."/>
            <person name="Yang Y."/>
            <person name="Xiong H."/>
            <person name="Wang M."/>
            <person name="Zhang Z."/>
            <person name="Wang Z."/>
            <person name="Wu H."/>
            <person name="Ma T."/>
            <person name="Liu J."/>
            <person name="Xi Z."/>
        </authorList>
    </citation>
    <scope>NUCLEOTIDE SEQUENCE [LARGE SCALE GENOMIC DNA]</scope>
    <source>
        <strain evidence="3">J267</strain>
        <tissue evidence="3">Leaf</tissue>
    </source>
</reference>
<dbReference type="GO" id="GO:0008270">
    <property type="term" value="F:zinc ion binding"/>
    <property type="evidence" value="ECO:0007669"/>
    <property type="project" value="InterPro"/>
</dbReference>
<dbReference type="InterPro" id="IPR036875">
    <property type="entry name" value="Znf_CCHC_sf"/>
</dbReference>
<organism evidence="3 4">
    <name type="scientific">Nyssa sinensis</name>
    <dbReference type="NCBI Taxonomy" id="561372"/>
    <lineage>
        <taxon>Eukaryota</taxon>
        <taxon>Viridiplantae</taxon>
        <taxon>Streptophyta</taxon>
        <taxon>Embryophyta</taxon>
        <taxon>Tracheophyta</taxon>
        <taxon>Spermatophyta</taxon>
        <taxon>Magnoliopsida</taxon>
        <taxon>eudicotyledons</taxon>
        <taxon>Gunneridae</taxon>
        <taxon>Pentapetalae</taxon>
        <taxon>asterids</taxon>
        <taxon>Cornales</taxon>
        <taxon>Nyssaceae</taxon>
        <taxon>Nyssa</taxon>
    </lineage>
</organism>
<feature type="domain" description="RNase H type-1" evidence="2">
    <location>
        <begin position="311"/>
        <end position="414"/>
    </location>
</feature>
<name>A0A5J4ZTF4_9ASTE</name>
<evidence type="ECO:0000313" key="3">
    <source>
        <dbReference type="EMBL" id="KAA8522035.1"/>
    </source>
</evidence>
<dbReference type="InterPro" id="IPR002156">
    <property type="entry name" value="RNaseH_domain"/>
</dbReference>
<keyword evidence="4" id="KW-1185">Reference proteome</keyword>
<dbReference type="Proteomes" id="UP000325577">
    <property type="component" value="Linkage Group LG5"/>
</dbReference>
<dbReference type="OrthoDB" id="8063676at2759"/>
<dbReference type="InterPro" id="IPR044730">
    <property type="entry name" value="RNase_H-like_dom_plant"/>
</dbReference>
<dbReference type="SUPFAM" id="SSF57756">
    <property type="entry name" value="Retrovirus zinc finger-like domains"/>
    <property type="match status" value="1"/>
</dbReference>
<feature type="region of interest" description="Disordered" evidence="1">
    <location>
        <begin position="135"/>
        <end position="178"/>
    </location>
</feature>
<dbReference type="GO" id="GO:0004523">
    <property type="term" value="F:RNA-DNA hybrid ribonuclease activity"/>
    <property type="evidence" value="ECO:0007669"/>
    <property type="project" value="InterPro"/>
</dbReference>
<dbReference type="PANTHER" id="PTHR35317:SF35">
    <property type="entry name" value="DUF4219 DOMAIN-CONTAINING PROTEIN"/>
    <property type="match status" value="1"/>
</dbReference>
<feature type="compositionally biased region" description="Basic residues" evidence="1">
    <location>
        <begin position="160"/>
        <end position="171"/>
    </location>
</feature>
<protein>
    <recommendedName>
        <fullName evidence="2">RNase H type-1 domain-containing protein</fullName>
    </recommendedName>
</protein>
<dbReference type="Pfam" id="PF14223">
    <property type="entry name" value="Retrotran_gag_2"/>
    <property type="match status" value="1"/>
</dbReference>
<proteinExistence type="predicted"/>
<sequence>MRATRSKQALEILQQEYQGDLKARIIKLQNLFEDFETIKMKENETLNDFSTRYSELVNQMKTFGEDISDARIFEKILISLSEKFDAIVAVVEETKDISKLSMQELMGSLKSYEQRLSRRSKKSLESAFQSKLNFSSRNAEKKSSTQEQSKGELSKDGRQGKGRGRNWRGRGRYSSERKFNEEESSQRCNICKRSSHVEKDCWFRGKPQCHNCKRFGYVQKDFRIKTNQQASFMEEKEVYFKDDCCIIYDERRSRQIVAKLKIEKNRSFPLTFKYMCDVALKLKISPLTAGRLSQSDGSEYMAALAEGDSNVSGAAAGVGMVVRNSVVEFIANFSKFRSLVGSSQIMEAYAILDGLRLCYSKFLVDLSNAGANVSLDLEAIATDIWQSQLLVGAVHFCHVKRDGSRVAHELAKRCSSVESFVVWFEDSLLLL</sequence>
<accession>A0A5J4ZTF4</accession>
<dbReference type="EMBL" id="CM018048">
    <property type="protein sequence ID" value="KAA8522035.1"/>
    <property type="molecule type" value="Genomic_DNA"/>
</dbReference>
<gene>
    <name evidence="3" type="ORF">F0562_012651</name>
</gene>
<dbReference type="AlphaFoldDB" id="A0A5J4ZTF4"/>
<dbReference type="PANTHER" id="PTHR35317">
    <property type="entry name" value="OS04G0629600 PROTEIN"/>
    <property type="match status" value="1"/>
</dbReference>
<evidence type="ECO:0000259" key="2">
    <source>
        <dbReference type="Pfam" id="PF13456"/>
    </source>
</evidence>
<evidence type="ECO:0000313" key="4">
    <source>
        <dbReference type="Proteomes" id="UP000325577"/>
    </source>
</evidence>